<accession>A0A0S2HVI5</accession>
<evidence type="ECO:0008006" key="3">
    <source>
        <dbReference type="Google" id="ProtNLM"/>
    </source>
</evidence>
<sequence>MIDKITEIFCLIYDFCKEYYKAEEGHILDEKGAKKPRKHKFKMDDSEVITILVIFHLNNTEILSISISTMYKST</sequence>
<dbReference type="Proteomes" id="UP000064893">
    <property type="component" value="Chromosome"/>
</dbReference>
<dbReference type="EMBL" id="CP013118">
    <property type="protein sequence ID" value="ALO14046.1"/>
    <property type="molecule type" value="Genomic_DNA"/>
</dbReference>
<dbReference type="AlphaFoldDB" id="A0A0S2HVI5"/>
<name>A0A0S2HVI5_9BACT</name>
<reference evidence="1 2" key="1">
    <citation type="submission" date="2015-11" db="EMBL/GenBank/DDBJ databases">
        <title>Description and complete genome sequence of a novel strain predominating in hypersaline microbial mats and representing a new family of the Bacteriodetes phylum.</title>
        <authorList>
            <person name="Spring S."/>
            <person name="Bunk B."/>
            <person name="Sproer C."/>
            <person name="Klenk H.-P."/>
        </authorList>
    </citation>
    <scope>NUCLEOTIDE SEQUENCE [LARGE SCALE GENOMIC DNA]</scope>
    <source>
        <strain evidence="1 2">L21-Spi-D4</strain>
    </source>
</reference>
<organism evidence="1 2">
    <name type="scientific">Salinivirga cyanobacteriivorans</name>
    <dbReference type="NCBI Taxonomy" id="1307839"/>
    <lineage>
        <taxon>Bacteria</taxon>
        <taxon>Pseudomonadati</taxon>
        <taxon>Bacteroidota</taxon>
        <taxon>Bacteroidia</taxon>
        <taxon>Bacteroidales</taxon>
        <taxon>Salinivirgaceae</taxon>
        <taxon>Salinivirga</taxon>
    </lineage>
</organism>
<protein>
    <recommendedName>
        <fullName evidence="3">Transposase</fullName>
    </recommendedName>
</protein>
<gene>
    <name evidence="1" type="ORF">L21SP5_00367</name>
</gene>
<proteinExistence type="predicted"/>
<keyword evidence="2" id="KW-1185">Reference proteome</keyword>
<evidence type="ECO:0000313" key="1">
    <source>
        <dbReference type="EMBL" id="ALO14046.1"/>
    </source>
</evidence>
<dbReference type="KEGG" id="blq:L21SP5_00367"/>
<evidence type="ECO:0000313" key="2">
    <source>
        <dbReference type="Proteomes" id="UP000064893"/>
    </source>
</evidence>